<evidence type="ECO:0000313" key="1">
    <source>
        <dbReference type="EMBL" id="KAK9909479.1"/>
    </source>
</evidence>
<accession>A0ABR2YRA2</accession>
<gene>
    <name evidence="1" type="ORF">WJX75_002916</name>
</gene>
<organism evidence="1 2">
    <name type="scientific">Coccomyxa subellipsoidea</name>
    <dbReference type="NCBI Taxonomy" id="248742"/>
    <lineage>
        <taxon>Eukaryota</taxon>
        <taxon>Viridiplantae</taxon>
        <taxon>Chlorophyta</taxon>
        <taxon>core chlorophytes</taxon>
        <taxon>Trebouxiophyceae</taxon>
        <taxon>Trebouxiophyceae incertae sedis</taxon>
        <taxon>Coccomyxaceae</taxon>
        <taxon>Coccomyxa</taxon>
    </lineage>
</organism>
<protein>
    <submittedName>
        <fullName evidence="1">Uncharacterized protein</fullName>
    </submittedName>
</protein>
<comment type="caution">
    <text evidence="1">The sequence shown here is derived from an EMBL/GenBank/DDBJ whole genome shotgun (WGS) entry which is preliminary data.</text>
</comment>
<sequence>MPITVSSTSEGGDVASRIKDASIEGIADDGDQENELSAEEIDRRIRKAAALIATAESLAPFDRRTFNASLLIWRAIADISAKKRPRLLGLIMPQDIVKLWTVAGQRYLAGRHELAGVQGPEYSLYDDFPEELNEVATYEGRAAVPLTSIFGGFRKLFFLQPRTFDLYGRVQVRKGPLGDLLYPLYYKCSIGTSTIPGTNELSDLQLEYLNEEQLGLQPADVPSSGRWPHIRPPRWPFNGGLVDYLRAVGPGVYVGVGWKQPGTAKAKRFLHFLLVRKYD</sequence>
<name>A0ABR2YRA2_9CHLO</name>
<dbReference type="PANTHER" id="PTHR37201:SF1">
    <property type="entry name" value="WD REPEAT PROTEIN"/>
    <property type="match status" value="1"/>
</dbReference>
<proteinExistence type="predicted"/>
<keyword evidence="2" id="KW-1185">Reference proteome</keyword>
<evidence type="ECO:0000313" key="2">
    <source>
        <dbReference type="Proteomes" id="UP001491310"/>
    </source>
</evidence>
<reference evidence="1 2" key="1">
    <citation type="journal article" date="2024" name="Nat. Commun.">
        <title>Phylogenomics reveals the evolutionary origins of lichenization in chlorophyte algae.</title>
        <authorList>
            <person name="Puginier C."/>
            <person name="Libourel C."/>
            <person name="Otte J."/>
            <person name="Skaloud P."/>
            <person name="Haon M."/>
            <person name="Grisel S."/>
            <person name="Petersen M."/>
            <person name="Berrin J.G."/>
            <person name="Delaux P.M."/>
            <person name="Dal Grande F."/>
            <person name="Keller J."/>
        </authorList>
    </citation>
    <scope>NUCLEOTIDE SEQUENCE [LARGE SCALE GENOMIC DNA]</scope>
    <source>
        <strain evidence="1 2">SAG 216-7</strain>
    </source>
</reference>
<dbReference type="EMBL" id="JALJOT010000006">
    <property type="protein sequence ID" value="KAK9909479.1"/>
    <property type="molecule type" value="Genomic_DNA"/>
</dbReference>
<dbReference type="PANTHER" id="PTHR37201">
    <property type="entry name" value="WD REPEAT PROTEIN"/>
    <property type="match status" value="1"/>
</dbReference>
<dbReference type="Proteomes" id="UP001491310">
    <property type="component" value="Unassembled WGS sequence"/>
</dbReference>